<evidence type="ECO:0008006" key="3">
    <source>
        <dbReference type="Google" id="ProtNLM"/>
    </source>
</evidence>
<accession>A0A1I3INC9</accession>
<dbReference type="RefSeq" id="WP_074930311.1">
    <property type="nucleotide sequence ID" value="NZ_FORI01000002.1"/>
</dbReference>
<evidence type="ECO:0000313" key="1">
    <source>
        <dbReference type="EMBL" id="SFI49337.1"/>
    </source>
</evidence>
<dbReference type="AlphaFoldDB" id="A0A1I3INC9"/>
<keyword evidence="2" id="KW-1185">Reference proteome</keyword>
<name>A0A1I3INC9_9SPIR</name>
<evidence type="ECO:0000313" key="2">
    <source>
        <dbReference type="Proteomes" id="UP000182737"/>
    </source>
</evidence>
<protein>
    <recommendedName>
        <fullName evidence="3">SH3 domain-containing protein</fullName>
    </recommendedName>
</protein>
<reference evidence="2" key="1">
    <citation type="submission" date="2016-10" db="EMBL/GenBank/DDBJ databases">
        <authorList>
            <person name="Varghese N."/>
            <person name="Submissions S."/>
        </authorList>
    </citation>
    <scope>NUCLEOTIDE SEQUENCE [LARGE SCALE GENOMIC DNA]</scope>
    <source>
        <strain evidence="2">XBD1002</strain>
    </source>
</reference>
<gene>
    <name evidence="1" type="ORF">SAMN04487775_10218</name>
</gene>
<organism evidence="1 2">
    <name type="scientific">Treponema bryantii</name>
    <dbReference type="NCBI Taxonomy" id="163"/>
    <lineage>
        <taxon>Bacteria</taxon>
        <taxon>Pseudomonadati</taxon>
        <taxon>Spirochaetota</taxon>
        <taxon>Spirochaetia</taxon>
        <taxon>Spirochaetales</taxon>
        <taxon>Treponemataceae</taxon>
        <taxon>Treponema</taxon>
    </lineage>
</organism>
<dbReference type="Proteomes" id="UP000182737">
    <property type="component" value="Unassembled WGS sequence"/>
</dbReference>
<proteinExistence type="predicted"/>
<dbReference type="OrthoDB" id="361398at2"/>
<sequence>MKNKLILAVLVLILSFLFVSCEKKGTETIVFDKTHPLALAPDVEWAVVIEPYAVFKESDEWGAATTGHCRKGEILQVKGKSVDAARETWYFFEGGWLPQNCVSIFSNRYKAQTVSNNLTNE</sequence>
<dbReference type="PROSITE" id="PS51257">
    <property type="entry name" value="PROKAR_LIPOPROTEIN"/>
    <property type="match status" value="1"/>
</dbReference>
<dbReference type="EMBL" id="FORI01000002">
    <property type="protein sequence ID" value="SFI49337.1"/>
    <property type="molecule type" value="Genomic_DNA"/>
</dbReference>